<evidence type="ECO:0000313" key="7">
    <source>
        <dbReference type="EMBL" id="KAK3208183.1"/>
    </source>
</evidence>
<dbReference type="Pfam" id="PF10996">
    <property type="entry name" value="Beta-Casp"/>
    <property type="match status" value="1"/>
</dbReference>
<dbReference type="InterPro" id="IPR027075">
    <property type="entry name" value="CPSF2"/>
</dbReference>
<dbReference type="SMART" id="SM01027">
    <property type="entry name" value="Beta-Casp"/>
    <property type="match status" value="1"/>
</dbReference>
<evidence type="ECO:0000259" key="6">
    <source>
        <dbReference type="SMART" id="SM01027"/>
    </source>
</evidence>
<comment type="subcellular location">
    <subcellularLocation>
        <location evidence="1 4">Nucleus</location>
    </subcellularLocation>
</comment>
<proteinExistence type="inferred from homology"/>
<feature type="region of interest" description="Disordered" evidence="5">
    <location>
        <begin position="471"/>
        <end position="505"/>
    </location>
</feature>
<comment type="similarity">
    <text evidence="4">Belongs to the metallo-beta-lactamase superfamily. RNA-metabolizing metallo-beta-lactamase-like family. CPSF2/YSH1 subfamily.</text>
</comment>
<feature type="domain" description="Beta-Casp" evidence="6">
    <location>
        <begin position="279"/>
        <end position="408"/>
    </location>
</feature>
<keyword evidence="4" id="KW-0694">RNA-binding</keyword>
<dbReference type="InterPro" id="IPR001279">
    <property type="entry name" value="Metallo-B-lactamas"/>
</dbReference>
<dbReference type="Gene3D" id="3.40.50.10890">
    <property type="match status" value="1"/>
</dbReference>
<dbReference type="Gene3D" id="3.60.15.10">
    <property type="entry name" value="Ribonuclease Z/Hydroxyacylglutathione hydrolase-like"/>
    <property type="match status" value="1"/>
</dbReference>
<name>A0AAN6LWR4_9PLEO</name>
<dbReference type="Pfam" id="PF07521">
    <property type="entry name" value="RMMBL"/>
    <property type="match status" value="1"/>
</dbReference>
<dbReference type="AlphaFoldDB" id="A0AAN6LWR4"/>
<feature type="compositionally biased region" description="Acidic residues" evidence="5">
    <location>
        <begin position="632"/>
        <end position="646"/>
    </location>
</feature>
<feature type="compositionally biased region" description="Basic and acidic residues" evidence="5">
    <location>
        <begin position="582"/>
        <end position="606"/>
    </location>
</feature>
<reference evidence="7 8" key="1">
    <citation type="submission" date="2021-02" db="EMBL/GenBank/DDBJ databases">
        <title>Genome assembly of Pseudopithomyces chartarum.</title>
        <authorList>
            <person name="Jauregui R."/>
            <person name="Singh J."/>
            <person name="Voisey C."/>
        </authorList>
    </citation>
    <scope>NUCLEOTIDE SEQUENCE [LARGE SCALE GENOMIC DNA]</scope>
    <source>
        <strain evidence="7 8">AGR01</strain>
    </source>
</reference>
<evidence type="ECO:0000256" key="3">
    <source>
        <dbReference type="ARBA" id="ARBA00023242"/>
    </source>
</evidence>
<dbReference type="Pfam" id="PF13299">
    <property type="entry name" value="CPSF100_C"/>
    <property type="match status" value="1"/>
</dbReference>
<feature type="region of interest" description="Disordered" evidence="5">
    <location>
        <begin position="576"/>
        <end position="651"/>
    </location>
</feature>
<comment type="caution">
    <text evidence="7">The sequence shown here is derived from an EMBL/GenBank/DDBJ whole genome shotgun (WGS) entry which is preliminary data.</text>
</comment>
<dbReference type="GO" id="GO:0006397">
    <property type="term" value="P:mRNA processing"/>
    <property type="evidence" value="ECO:0007669"/>
    <property type="project" value="UniProtKB-KW"/>
</dbReference>
<protein>
    <recommendedName>
        <fullName evidence="4">Cleavage and polyadenylation specificity factor subunit 2</fullName>
    </recommendedName>
    <alternativeName>
        <fullName evidence="4">Cleavage and polyadenylation specificity factor 100 kDa subunit</fullName>
    </alternativeName>
</protein>
<dbReference type="PANTHER" id="PTHR45922:SF1">
    <property type="entry name" value="CLEAVAGE AND POLYADENYLATION SPECIFICITY FACTOR SUBUNIT 2"/>
    <property type="match status" value="1"/>
</dbReference>
<evidence type="ECO:0000313" key="8">
    <source>
        <dbReference type="Proteomes" id="UP001280581"/>
    </source>
</evidence>
<dbReference type="SUPFAM" id="SSF56281">
    <property type="entry name" value="Metallo-hydrolase/oxidoreductase"/>
    <property type="match status" value="1"/>
</dbReference>
<sequence length="910" mass="99821">MFSFTPLLGAQSVSPASQSLLEFDGGIKVLIDVGWDENFDAENFKELEKHVPTISFILLTHATVAHIGAFAHCCKHIPKFKSIPVYATTPVTQLGRTLLQDMYASTPLARSVVPADALTQSAYSLGSNPNILMQAPTPEEIKTYFDLINDLKYSEARQPDTAENTPPLSQFTITAYSAGHTLGGTIWHLQHDMESVVYSVDWNQASERVLSGAGWFGEVGGEVTKELRQPTAMICSSRGTGPRITVGLDQRDGALINLIEQTIANGGSVLIPSDSSARVLELAHLLEKTWSEEHPDSPIRNAKVYLASRTIGATMKYTRSLLEWKLEKGIVEDSFDFKYVTLLERKSRVTKVLAQTEPRVILASDTSLEWGFSKDAVQSLASDPRNLIILTERVADLGGKHKSLGRYLWELWNGSDSPSRAEQDWTSIAPIRLSSHEASLRSANAAALEGQELQLYQQYLATQRQLQTTMQSDSSTLLEPSGAAGDTWSASTSTTSEDSDDEHQGRLLNTATILRHTRKKLGLSDEELGVKILVQRKNVYDWDVRGKRGEERVFPFMAKQRRADDFGEAIRLEDFPREEEPEAPRIDLKDGARKENEVGQKRKWEDVAVQAAGNGRQNKHQRTVSNGQGLNDGDDASDGEQEEDTDRIEGPSKVIFNTEELQLQCRIAFVDFSALHDLRIITNLLGLIQPRKLIIVAGDATETQILAKEARTAFAARVGESSKADEVFTPMVGDVVDASVDTNAWSVKLSRNMVRKLQWQKIGKLGVVAITGQLAAASLETPAEDDEGSAKKKAKMEITSTTENNKTNLTPILDVVPANLSIPVRSVGQAFHVGDMRLPDLRKYLQSAGMTADLAGGGALVVNGTVIVRINKATGTIEVDGGAYSLDKDAMTFYKVKRKVYEGLAVVAGG</sequence>
<dbReference type="Proteomes" id="UP001280581">
    <property type="component" value="Unassembled WGS sequence"/>
</dbReference>
<dbReference type="GO" id="GO:0003723">
    <property type="term" value="F:RNA binding"/>
    <property type="evidence" value="ECO:0007669"/>
    <property type="project" value="UniProtKB-KW"/>
</dbReference>
<organism evidence="7 8">
    <name type="scientific">Pseudopithomyces chartarum</name>
    <dbReference type="NCBI Taxonomy" id="1892770"/>
    <lineage>
        <taxon>Eukaryota</taxon>
        <taxon>Fungi</taxon>
        <taxon>Dikarya</taxon>
        <taxon>Ascomycota</taxon>
        <taxon>Pezizomycotina</taxon>
        <taxon>Dothideomycetes</taxon>
        <taxon>Pleosporomycetidae</taxon>
        <taxon>Pleosporales</taxon>
        <taxon>Massarineae</taxon>
        <taxon>Didymosphaeriaceae</taxon>
        <taxon>Pseudopithomyces</taxon>
    </lineage>
</organism>
<dbReference type="PANTHER" id="PTHR45922">
    <property type="entry name" value="CLEAVAGE AND POLYADENYLATION SPECIFICITY FACTOR SUBUNIT 2"/>
    <property type="match status" value="1"/>
</dbReference>
<dbReference type="CDD" id="cd16293">
    <property type="entry name" value="CPSF2-like_MBL-fold"/>
    <property type="match status" value="1"/>
</dbReference>
<dbReference type="GO" id="GO:0005847">
    <property type="term" value="C:mRNA cleavage and polyadenylation specificity factor complex"/>
    <property type="evidence" value="ECO:0007669"/>
    <property type="project" value="InterPro"/>
</dbReference>
<dbReference type="InterPro" id="IPR035639">
    <property type="entry name" value="CPSF2_MBL"/>
</dbReference>
<evidence type="ECO:0000256" key="4">
    <source>
        <dbReference type="RuleBase" id="RU365006"/>
    </source>
</evidence>
<dbReference type="InterPro" id="IPR025069">
    <property type="entry name" value="Cpsf2_C"/>
</dbReference>
<dbReference type="InterPro" id="IPR011108">
    <property type="entry name" value="RMMBL"/>
</dbReference>
<dbReference type="InterPro" id="IPR036866">
    <property type="entry name" value="RibonucZ/Hydroxyglut_hydro"/>
</dbReference>
<dbReference type="Pfam" id="PF16661">
    <property type="entry name" value="Lactamase_B_6"/>
    <property type="match status" value="1"/>
</dbReference>
<gene>
    <name evidence="7" type="ORF">GRF29_96g1675377</name>
</gene>
<keyword evidence="8" id="KW-1185">Reference proteome</keyword>
<accession>A0AAN6LWR4</accession>
<feature type="compositionally biased region" description="Low complexity" evidence="5">
    <location>
        <begin position="481"/>
        <end position="496"/>
    </location>
</feature>
<dbReference type="InterPro" id="IPR022712">
    <property type="entry name" value="Beta_Casp"/>
</dbReference>
<evidence type="ECO:0000256" key="2">
    <source>
        <dbReference type="ARBA" id="ARBA00022664"/>
    </source>
</evidence>
<evidence type="ECO:0000256" key="5">
    <source>
        <dbReference type="SAM" id="MobiDB-lite"/>
    </source>
</evidence>
<keyword evidence="2 4" id="KW-0507">mRNA processing</keyword>
<keyword evidence="3 4" id="KW-0539">Nucleus</keyword>
<dbReference type="EMBL" id="WVTA01000008">
    <property type="protein sequence ID" value="KAK3208183.1"/>
    <property type="molecule type" value="Genomic_DNA"/>
</dbReference>
<evidence type="ECO:0000256" key="1">
    <source>
        <dbReference type="ARBA" id="ARBA00004123"/>
    </source>
</evidence>